<feature type="chain" id="PRO_5031087279" evidence="1">
    <location>
        <begin position="25"/>
        <end position="258"/>
    </location>
</feature>
<accession>A0A7T8GK74</accession>
<dbReference type="SUPFAM" id="SSF52833">
    <property type="entry name" value="Thioredoxin-like"/>
    <property type="match status" value="1"/>
</dbReference>
<proteinExistence type="predicted"/>
<protein>
    <submittedName>
        <fullName evidence="2">Thioredoxin domain containing 15</fullName>
    </submittedName>
</protein>
<dbReference type="InterPro" id="IPR036249">
    <property type="entry name" value="Thioredoxin-like_sf"/>
</dbReference>
<dbReference type="EMBL" id="CP045910">
    <property type="protein sequence ID" value="QQP31487.1"/>
    <property type="molecule type" value="Genomic_DNA"/>
</dbReference>
<dbReference type="GO" id="GO:0060271">
    <property type="term" value="P:cilium assembly"/>
    <property type="evidence" value="ECO:0007669"/>
    <property type="project" value="TreeGrafter"/>
</dbReference>
<evidence type="ECO:0000256" key="1">
    <source>
        <dbReference type="SAM" id="SignalP"/>
    </source>
</evidence>
<name>A0A7T8GK74_CALRO</name>
<organism evidence="2 3">
    <name type="scientific">Caligus rogercresseyi</name>
    <name type="common">Sea louse</name>
    <dbReference type="NCBI Taxonomy" id="217165"/>
    <lineage>
        <taxon>Eukaryota</taxon>
        <taxon>Metazoa</taxon>
        <taxon>Ecdysozoa</taxon>
        <taxon>Arthropoda</taxon>
        <taxon>Crustacea</taxon>
        <taxon>Multicrustacea</taxon>
        <taxon>Hexanauplia</taxon>
        <taxon>Copepoda</taxon>
        <taxon>Siphonostomatoida</taxon>
        <taxon>Caligidae</taxon>
        <taxon>Caligus</taxon>
    </lineage>
</organism>
<gene>
    <name evidence="2" type="ORF">FKW44_025099</name>
</gene>
<dbReference type="Proteomes" id="UP000595437">
    <property type="component" value="Chromosome 21"/>
</dbReference>
<dbReference type="GO" id="GO:0005929">
    <property type="term" value="C:cilium"/>
    <property type="evidence" value="ECO:0007669"/>
    <property type="project" value="TreeGrafter"/>
</dbReference>
<keyword evidence="3" id="KW-1185">Reference proteome</keyword>
<dbReference type="Gene3D" id="3.40.30.10">
    <property type="entry name" value="Glutaredoxin"/>
    <property type="match status" value="1"/>
</dbReference>
<reference evidence="3" key="1">
    <citation type="submission" date="2021-01" db="EMBL/GenBank/DDBJ databases">
        <title>Caligus Genome Assembly.</title>
        <authorList>
            <person name="Gallardo-Escarate C."/>
        </authorList>
    </citation>
    <scope>NUCLEOTIDE SEQUENCE [LARGE SCALE GENOMIC DNA]</scope>
</reference>
<dbReference type="OrthoDB" id="1899781at2759"/>
<dbReference type="PANTHER" id="PTHR14684">
    <property type="entry name" value="THIOREDOXIN DOMAIN-CONTAINING PROTEIN 15"/>
    <property type="match status" value="1"/>
</dbReference>
<feature type="signal peptide" evidence="1">
    <location>
        <begin position="1"/>
        <end position="24"/>
    </location>
</feature>
<dbReference type="InterPro" id="IPR042418">
    <property type="entry name" value="TXNDC15"/>
</dbReference>
<dbReference type="PANTHER" id="PTHR14684:SF2">
    <property type="entry name" value="THIOREDOXIN DOMAIN-CONTAINING PROTEIN 15"/>
    <property type="match status" value="1"/>
</dbReference>
<dbReference type="AlphaFoldDB" id="A0A7T8GK74"/>
<keyword evidence="1" id="KW-0732">Signal</keyword>
<evidence type="ECO:0000313" key="3">
    <source>
        <dbReference type="Proteomes" id="UP000595437"/>
    </source>
</evidence>
<evidence type="ECO:0000313" key="2">
    <source>
        <dbReference type="EMBL" id="QQP31487.1"/>
    </source>
</evidence>
<sequence length="258" mass="28720">MNPFRDSLKTLCTVLLFLISPISGETSSISNPGICPWGLDIVLFWPSSHRDVKKTANCVWKGLDEISTSVTLLNASFFESVNNLSSPHNRSAPGSCSVVLFYSPTCPFSIQAAPYFNALPHAFPPIDFYAIDGSSSPAGNLLYQFVIPALPSIIVFHNNWPFGVYNHSDYNMESFTAFIAFATNLPPLSKISSHDQWALPTRLEPSTDTCLVLAWVFTLSVVLFYAGKSLDGIQRVLETLKNIWREEEERMNAHPHED</sequence>